<reference evidence="3" key="1">
    <citation type="submission" date="2019-05" db="EMBL/GenBank/DDBJ databases">
        <title>Genome sequence and methylation pattern of the halophilic Archaeon Natrinema versiforme BOL5-4.</title>
        <authorList>
            <person name="DasSarma P."/>
            <person name="Anton B.P."/>
            <person name="DasSarma S.L."/>
            <person name="Martinez F.L."/>
            <person name="Guzman D."/>
            <person name="Roberts R.J."/>
            <person name="DasSarma S."/>
        </authorList>
    </citation>
    <scope>NUCLEOTIDE SEQUENCE [LARGE SCALE GENOMIC DNA]</scope>
    <source>
        <strain evidence="3">BOL5-4</strain>
        <plasmid evidence="3">pnve19</plasmid>
    </source>
</reference>
<keyword evidence="1" id="KW-1133">Transmembrane helix</keyword>
<dbReference type="Proteomes" id="UP000302218">
    <property type="component" value="Plasmid pNVE19"/>
</dbReference>
<name>A0A4V1G0F1_9EURY</name>
<evidence type="ECO:0000313" key="2">
    <source>
        <dbReference type="EMBL" id="QCS45126.1"/>
    </source>
</evidence>
<evidence type="ECO:0000256" key="1">
    <source>
        <dbReference type="SAM" id="Phobius"/>
    </source>
</evidence>
<evidence type="ECO:0000313" key="3">
    <source>
        <dbReference type="Proteomes" id="UP000302218"/>
    </source>
</evidence>
<dbReference type="AlphaFoldDB" id="A0A4V1G0F1"/>
<dbReference type="KEGG" id="nvr:FEJ81_22935"/>
<dbReference type="EMBL" id="CP040333">
    <property type="protein sequence ID" value="QCS45126.1"/>
    <property type="molecule type" value="Genomic_DNA"/>
</dbReference>
<accession>A0A4V1G0F1</accession>
<keyword evidence="1" id="KW-0812">Transmembrane</keyword>
<dbReference type="GeneID" id="40268193"/>
<keyword evidence="2" id="KW-0614">Plasmid</keyword>
<keyword evidence="1" id="KW-0472">Membrane</keyword>
<proteinExistence type="predicted"/>
<dbReference type="RefSeq" id="WP_138247514.1">
    <property type="nucleotide sequence ID" value="NZ_CP040333.1"/>
</dbReference>
<geneLocation type="plasmid" evidence="3">
    <name>pnve19</name>
</geneLocation>
<protein>
    <submittedName>
        <fullName evidence="2">Uncharacterized protein</fullName>
    </submittedName>
</protein>
<gene>
    <name evidence="2" type="ORF">FEJ81_22935</name>
</gene>
<feature type="transmembrane region" description="Helical" evidence="1">
    <location>
        <begin position="39"/>
        <end position="63"/>
    </location>
</feature>
<sequence>MSEGMRNDALLALLGVMVAASFAATVVQILVENTTLVGFLTRFATTLVAGILVGGVMALALWVGRRGYD</sequence>
<organism evidence="2 3">
    <name type="scientific">Natrinema versiforme</name>
    <dbReference type="NCBI Taxonomy" id="88724"/>
    <lineage>
        <taxon>Archaea</taxon>
        <taxon>Methanobacteriati</taxon>
        <taxon>Methanobacteriota</taxon>
        <taxon>Stenosarchaea group</taxon>
        <taxon>Halobacteria</taxon>
        <taxon>Halobacteriales</taxon>
        <taxon>Natrialbaceae</taxon>
        <taxon>Natrinema</taxon>
    </lineage>
</organism>